<dbReference type="AlphaFoldDB" id="A0A9P7D815"/>
<dbReference type="PANTHER" id="PTHR44329">
    <property type="entry name" value="SERINE/THREONINE-PROTEIN KINASE TNNI3K-RELATED"/>
    <property type="match status" value="1"/>
</dbReference>
<gene>
    <name evidence="2" type="ORF">EV702DRAFT_1064733</name>
</gene>
<evidence type="ECO:0000313" key="3">
    <source>
        <dbReference type="Proteomes" id="UP000714275"/>
    </source>
</evidence>
<dbReference type="Pfam" id="PF07714">
    <property type="entry name" value="PK_Tyr_Ser-Thr"/>
    <property type="match status" value="1"/>
</dbReference>
<keyword evidence="2" id="KW-0808">Transferase</keyword>
<dbReference type="PROSITE" id="PS50011">
    <property type="entry name" value="PROTEIN_KINASE_DOM"/>
    <property type="match status" value="1"/>
</dbReference>
<organism evidence="2 3">
    <name type="scientific">Suillus placidus</name>
    <dbReference type="NCBI Taxonomy" id="48579"/>
    <lineage>
        <taxon>Eukaryota</taxon>
        <taxon>Fungi</taxon>
        <taxon>Dikarya</taxon>
        <taxon>Basidiomycota</taxon>
        <taxon>Agaricomycotina</taxon>
        <taxon>Agaricomycetes</taxon>
        <taxon>Agaricomycetidae</taxon>
        <taxon>Boletales</taxon>
        <taxon>Suillineae</taxon>
        <taxon>Suillaceae</taxon>
        <taxon>Suillus</taxon>
    </lineage>
</organism>
<dbReference type="Proteomes" id="UP000714275">
    <property type="component" value="Unassembled WGS sequence"/>
</dbReference>
<dbReference type="InterPro" id="IPR000719">
    <property type="entry name" value="Prot_kinase_dom"/>
</dbReference>
<evidence type="ECO:0000313" key="2">
    <source>
        <dbReference type="EMBL" id="KAG1782477.1"/>
    </source>
</evidence>
<dbReference type="SUPFAM" id="SSF56112">
    <property type="entry name" value="Protein kinase-like (PK-like)"/>
    <property type="match status" value="1"/>
</dbReference>
<dbReference type="OrthoDB" id="4062651at2759"/>
<dbReference type="InterPro" id="IPR051681">
    <property type="entry name" value="Ser/Thr_Kinases-Pseudokinases"/>
</dbReference>
<keyword evidence="2" id="KW-0418">Kinase</keyword>
<accession>A0A9P7D815</accession>
<reference evidence="2" key="1">
    <citation type="journal article" date="2020" name="New Phytol.">
        <title>Comparative genomics reveals dynamic genome evolution in host specialist ectomycorrhizal fungi.</title>
        <authorList>
            <person name="Lofgren L.A."/>
            <person name="Nguyen N.H."/>
            <person name="Vilgalys R."/>
            <person name="Ruytinx J."/>
            <person name="Liao H.L."/>
            <person name="Branco S."/>
            <person name="Kuo A."/>
            <person name="LaButti K."/>
            <person name="Lipzen A."/>
            <person name="Andreopoulos W."/>
            <person name="Pangilinan J."/>
            <person name="Riley R."/>
            <person name="Hundley H."/>
            <person name="Na H."/>
            <person name="Barry K."/>
            <person name="Grigoriev I.V."/>
            <person name="Stajich J.E."/>
            <person name="Kennedy P.G."/>
        </authorList>
    </citation>
    <scope>NUCLEOTIDE SEQUENCE</scope>
    <source>
        <strain evidence="2">DOB743</strain>
    </source>
</reference>
<name>A0A9P7D815_9AGAM</name>
<feature type="domain" description="Protein kinase" evidence="1">
    <location>
        <begin position="286"/>
        <end position="544"/>
    </location>
</feature>
<proteinExistence type="predicted"/>
<dbReference type="SMART" id="SM00220">
    <property type="entry name" value="S_TKc"/>
    <property type="match status" value="1"/>
</dbReference>
<dbReference type="InterPro" id="IPR011009">
    <property type="entry name" value="Kinase-like_dom_sf"/>
</dbReference>
<dbReference type="PANTHER" id="PTHR44329:SF214">
    <property type="entry name" value="PROTEIN KINASE DOMAIN-CONTAINING PROTEIN"/>
    <property type="match status" value="1"/>
</dbReference>
<dbReference type="InterPro" id="IPR001245">
    <property type="entry name" value="Ser-Thr/Tyr_kinase_cat_dom"/>
</dbReference>
<sequence length="552" mass="63914">MRVECHRCRTRVPQELTIVHETQCRNRTITPTLNPHAHPSHQPYPHNTHTSQLQNHYPPPISHPAVPQAFIPPLIVPAFLSDPSDSASWRRELGQFHDKLLRKIKKSSELAMEDRRICREYVTDLKVYQNLMVYTYAHLKRCTNNRWLLKELKQKITEWRSWYYNDLMILTMYRTIRDTLKSLLDRSEIDPCPMHVSVKYTPKHVVPCDDVAVLRVLLVLCGRDYENEFYGLAHNQAQDMVDLLEEILRDPSTNRATHARLLRYIIRLSRKSGCLPCQLRLDGLEPTPMRVVEQGGSATIFTASYNHQAVAIKRSHLPSITQCRKDFVSEAVIWSHLNHKNIVPFIGVIDKDYRLWLVSKFMYSGNVRTYLEYTGRENCDLRHLAEGTAKGLCYLHTLDPPIVHGDLKGFNVLVDKRGNACLTDFGISRSDDTRQGLDSTNVGRRETLNWTAPELIFFGNSETMRVTLETDMYAFACVLYEIYTGGIPYHGENIIDCLRDRRRPSLHGLGEPITRLIEGCWHHDPRLRPKAPVVIEVLKKMKRFQLISLIGF</sequence>
<comment type="caution">
    <text evidence="2">The sequence shown here is derived from an EMBL/GenBank/DDBJ whole genome shotgun (WGS) entry which is preliminary data.</text>
</comment>
<keyword evidence="3" id="KW-1185">Reference proteome</keyword>
<dbReference type="InterPro" id="IPR008271">
    <property type="entry name" value="Ser/Thr_kinase_AS"/>
</dbReference>
<dbReference type="PROSITE" id="PS00108">
    <property type="entry name" value="PROTEIN_KINASE_ST"/>
    <property type="match status" value="1"/>
</dbReference>
<dbReference type="EMBL" id="JABBWD010000003">
    <property type="protein sequence ID" value="KAG1782477.1"/>
    <property type="molecule type" value="Genomic_DNA"/>
</dbReference>
<protein>
    <submittedName>
        <fullName evidence="2">Kinase-like domain-containing protein</fullName>
    </submittedName>
</protein>
<evidence type="ECO:0000259" key="1">
    <source>
        <dbReference type="PROSITE" id="PS50011"/>
    </source>
</evidence>
<dbReference type="Gene3D" id="1.10.510.10">
    <property type="entry name" value="Transferase(Phosphotransferase) domain 1"/>
    <property type="match status" value="1"/>
</dbReference>
<dbReference type="GO" id="GO:0005524">
    <property type="term" value="F:ATP binding"/>
    <property type="evidence" value="ECO:0007669"/>
    <property type="project" value="InterPro"/>
</dbReference>
<dbReference type="GO" id="GO:0004674">
    <property type="term" value="F:protein serine/threonine kinase activity"/>
    <property type="evidence" value="ECO:0007669"/>
    <property type="project" value="TreeGrafter"/>
</dbReference>